<reference evidence="2 3" key="1">
    <citation type="submission" date="2019-12" db="EMBL/GenBank/DDBJ databases">
        <authorList>
            <person name="Scholz U."/>
            <person name="Mascher M."/>
            <person name="Fiebig A."/>
        </authorList>
    </citation>
    <scope>NUCLEOTIDE SEQUENCE</scope>
</reference>
<organism evidence="2">
    <name type="scientific">Spirodela intermedia</name>
    <name type="common">Intermediate duckweed</name>
    <dbReference type="NCBI Taxonomy" id="51605"/>
    <lineage>
        <taxon>Eukaryota</taxon>
        <taxon>Viridiplantae</taxon>
        <taxon>Streptophyta</taxon>
        <taxon>Embryophyta</taxon>
        <taxon>Tracheophyta</taxon>
        <taxon>Spermatophyta</taxon>
        <taxon>Magnoliopsida</taxon>
        <taxon>Liliopsida</taxon>
        <taxon>Araceae</taxon>
        <taxon>Lemnoideae</taxon>
        <taxon>Spirodela</taxon>
    </lineage>
</organism>
<dbReference type="Proteomes" id="UP001189122">
    <property type="component" value="Unassembled WGS sequence"/>
</dbReference>
<accession>A0A7I8J4F4</accession>
<protein>
    <submittedName>
        <fullName evidence="2">Uncharacterized protein</fullName>
    </submittedName>
</protein>
<dbReference type="AlphaFoldDB" id="A0A7I8J4F4"/>
<evidence type="ECO:0000256" key="1">
    <source>
        <dbReference type="SAM" id="MobiDB-lite"/>
    </source>
</evidence>
<feature type="region of interest" description="Disordered" evidence="1">
    <location>
        <begin position="1"/>
        <end position="22"/>
    </location>
</feature>
<feature type="compositionally biased region" description="Basic residues" evidence="1">
    <location>
        <begin position="13"/>
        <end position="22"/>
    </location>
</feature>
<dbReference type="EMBL" id="CACRZD030000008">
    <property type="protein sequence ID" value="CAA6664240.1"/>
    <property type="molecule type" value="Genomic_DNA"/>
</dbReference>
<dbReference type="EMBL" id="LR743595">
    <property type="protein sequence ID" value="CAA2624813.1"/>
    <property type="molecule type" value="Genomic_DNA"/>
</dbReference>
<evidence type="ECO:0000313" key="3">
    <source>
        <dbReference type="Proteomes" id="UP001189122"/>
    </source>
</evidence>
<sequence>MTWHPPMGFYRAQRGRSRRPSL</sequence>
<keyword evidence="3" id="KW-1185">Reference proteome</keyword>
<gene>
    <name evidence="2" type="ORF">SI7747_08010629</name>
</gene>
<evidence type="ECO:0000313" key="2">
    <source>
        <dbReference type="EMBL" id="CAA2624813.1"/>
    </source>
</evidence>
<name>A0A7I8J4F4_SPIIN</name>
<proteinExistence type="predicted"/>